<feature type="signal peptide" evidence="2">
    <location>
        <begin position="1"/>
        <end position="29"/>
    </location>
</feature>
<evidence type="ECO:0000313" key="3">
    <source>
        <dbReference type="EMBL" id="KAK3312005.1"/>
    </source>
</evidence>
<reference evidence="3" key="2">
    <citation type="submission" date="2023-06" db="EMBL/GenBank/DDBJ databases">
        <authorList>
            <consortium name="Lawrence Berkeley National Laboratory"/>
            <person name="Haridas S."/>
            <person name="Hensen N."/>
            <person name="Bonometti L."/>
            <person name="Westerberg I."/>
            <person name="Brannstrom I.O."/>
            <person name="Guillou S."/>
            <person name="Cros-Aarteil S."/>
            <person name="Calhoun S."/>
            <person name="Kuo A."/>
            <person name="Mondo S."/>
            <person name="Pangilinan J."/>
            <person name="Riley R."/>
            <person name="Labutti K."/>
            <person name="Andreopoulos B."/>
            <person name="Lipzen A."/>
            <person name="Chen C."/>
            <person name="Yanf M."/>
            <person name="Daum C."/>
            <person name="Ng V."/>
            <person name="Clum A."/>
            <person name="Steindorff A."/>
            <person name="Ohm R."/>
            <person name="Martin F."/>
            <person name="Silar P."/>
            <person name="Natvig D."/>
            <person name="Lalanne C."/>
            <person name="Gautier V."/>
            <person name="Ament-Velasquez S.L."/>
            <person name="Kruys A."/>
            <person name="Hutchinson M.I."/>
            <person name="Powell A.J."/>
            <person name="Barry K."/>
            <person name="Miller A.N."/>
            <person name="Grigoriev I.V."/>
            <person name="Debuchy R."/>
            <person name="Gladieux P."/>
            <person name="Thoren M.H."/>
            <person name="Johannesson H."/>
        </authorList>
    </citation>
    <scope>NUCLEOTIDE SEQUENCE</scope>
    <source>
        <strain evidence="3">CBS 118394</strain>
    </source>
</reference>
<comment type="caution">
    <text evidence="3">The sequence shown here is derived from an EMBL/GenBank/DDBJ whole genome shotgun (WGS) entry which is preliminary data.</text>
</comment>
<proteinExistence type="predicted"/>
<gene>
    <name evidence="3" type="ORF">B0H66DRAFT_614361</name>
</gene>
<dbReference type="AlphaFoldDB" id="A0AAE0LY78"/>
<dbReference type="EMBL" id="JAUEDM010000010">
    <property type="protein sequence ID" value="KAK3312005.1"/>
    <property type="molecule type" value="Genomic_DNA"/>
</dbReference>
<feature type="compositionally biased region" description="Low complexity" evidence="1">
    <location>
        <begin position="219"/>
        <end position="252"/>
    </location>
</feature>
<feature type="region of interest" description="Disordered" evidence="1">
    <location>
        <begin position="402"/>
        <end position="470"/>
    </location>
</feature>
<keyword evidence="4" id="KW-1185">Reference proteome</keyword>
<feature type="region of interest" description="Disordered" evidence="1">
    <location>
        <begin position="310"/>
        <end position="389"/>
    </location>
</feature>
<evidence type="ECO:0000256" key="2">
    <source>
        <dbReference type="SAM" id="SignalP"/>
    </source>
</evidence>
<evidence type="ECO:0000313" key="4">
    <source>
        <dbReference type="Proteomes" id="UP001283341"/>
    </source>
</evidence>
<organism evidence="3 4">
    <name type="scientific">Apodospora peruviana</name>
    <dbReference type="NCBI Taxonomy" id="516989"/>
    <lineage>
        <taxon>Eukaryota</taxon>
        <taxon>Fungi</taxon>
        <taxon>Dikarya</taxon>
        <taxon>Ascomycota</taxon>
        <taxon>Pezizomycotina</taxon>
        <taxon>Sordariomycetes</taxon>
        <taxon>Sordariomycetidae</taxon>
        <taxon>Sordariales</taxon>
        <taxon>Lasiosphaeriaceae</taxon>
        <taxon>Apodospora</taxon>
    </lineage>
</organism>
<evidence type="ECO:0000256" key="1">
    <source>
        <dbReference type="SAM" id="MobiDB-lite"/>
    </source>
</evidence>
<sequence>MPRSSTPPRLVSRALLVSALAALSLTAFAADGDKDKPKAIPWKLEFWHNQYDCNYKIKDDGLFYGADITRGGEGGFGNNCMQVYGQDDPFKEDGVIAMRVTGWDDDCAIALWANHGYMPPCSDSLPYPDSDYMFQPPDAVLTTNSPGAQLISKEDGTAYRCISPLYDHLKSGQKLGFVAYSCGGNKTLLETEHNATYNVPDSPEWSSFLKTLTAATSTTDTDTATDTTATETTPTETTPTKTTPTETTPTKTAGDDDKTRIKTTDTHKTVPATTFTTHTIPKFESSTDTGDGGACGPVTVYITHTLYGGTPTTTTTDGGDGDTKPTAGGDKTDTTDTAATPTTTTKADDGHFKCIQPGENCAGPSGKGGDKKTDTTTTTTDGDCAGGKPTTLYSTRTVYKPVKGGETETDTTGETVPTTTTTTNTDDNDTVPTTTTTAAATTTTTTAGGGDPGDGEEDEIPDYGDWSEWD</sequence>
<keyword evidence="2" id="KW-0732">Signal</keyword>
<reference evidence="3" key="1">
    <citation type="journal article" date="2023" name="Mol. Phylogenet. Evol.">
        <title>Genome-scale phylogeny and comparative genomics of the fungal order Sordariales.</title>
        <authorList>
            <person name="Hensen N."/>
            <person name="Bonometti L."/>
            <person name="Westerberg I."/>
            <person name="Brannstrom I.O."/>
            <person name="Guillou S."/>
            <person name="Cros-Aarteil S."/>
            <person name="Calhoun S."/>
            <person name="Haridas S."/>
            <person name="Kuo A."/>
            <person name="Mondo S."/>
            <person name="Pangilinan J."/>
            <person name="Riley R."/>
            <person name="LaButti K."/>
            <person name="Andreopoulos B."/>
            <person name="Lipzen A."/>
            <person name="Chen C."/>
            <person name="Yan M."/>
            <person name="Daum C."/>
            <person name="Ng V."/>
            <person name="Clum A."/>
            <person name="Steindorff A."/>
            <person name="Ohm R.A."/>
            <person name="Martin F."/>
            <person name="Silar P."/>
            <person name="Natvig D.O."/>
            <person name="Lalanne C."/>
            <person name="Gautier V."/>
            <person name="Ament-Velasquez S.L."/>
            <person name="Kruys A."/>
            <person name="Hutchinson M.I."/>
            <person name="Powell A.J."/>
            <person name="Barry K."/>
            <person name="Miller A.N."/>
            <person name="Grigoriev I.V."/>
            <person name="Debuchy R."/>
            <person name="Gladieux P."/>
            <person name="Hiltunen Thoren M."/>
            <person name="Johannesson H."/>
        </authorList>
    </citation>
    <scope>NUCLEOTIDE SEQUENCE</scope>
    <source>
        <strain evidence="3">CBS 118394</strain>
    </source>
</reference>
<feature type="compositionally biased region" description="Acidic residues" evidence="1">
    <location>
        <begin position="453"/>
        <end position="470"/>
    </location>
</feature>
<feature type="chain" id="PRO_5042209360" evidence="2">
    <location>
        <begin position="30"/>
        <end position="470"/>
    </location>
</feature>
<name>A0AAE0LY78_9PEZI</name>
<feature type="compositionally biased region" description="Low complexity" evidence="1">
    <location>
        <begin position="410"/>
        <end position="446"/>
    </location>
</feature>
<feature type="region of interest" description="Disordered" evidence="1">
    <location>
        <begin position="219"/>
        <end position="259"/>
    </location>
</feature>
<dbReference type="Proteomes" id="UP001283341">
    <property type="component" value="Unassembled WGS sequence"/>
</dbReference>
<accession>A0AAE0LY78</accession>
<feature type="compositionally biased region" description="Low complexity" evidence="1">
    <location>
        <begin position="324"/>
        <end position="345"/>
    </location>
</feature>
<protein>
    <submittedName>
        <fullName evidence="3">Uncharacterized protein</fullName>
    </submittedName>
</protein>